<sequence>PLSPKPSSTTSPFIIEGSERRNRLVGCDKGTAGSYTTSTPTFTVISLDLRRSLDGDILVDSPDHGFERHLLRLSL</sequence>
<accession>A0ABR3FN41</accession>
<comment type="caution">
    <text evidence="1">The sequence shown here is derived from an EMBL/GenBank/DDBJ whole genome shotgun (WGS) entry which is preliminary data.</text>
</comment>
<feature type="non-terminal residue" evidence="1">
    <location>
        <position position="1"/>
    </location>
</feature>
<reference evidence="1 2" key="1">
    <citation type="submission" date="2024-02" db="EMBL/GenBank/DDBJ databases">
        <title>A draft genome for the cacao thread blight pathogen Marasmius crinis-equi.</title>
        <authorList>
            <person name="Cohen S.P."/>
            <person name="Baruah I.K."/>
            <person name="Amoako-Attah I."/>
            <person name="Bukari Y."/>
            <person name="Meinhardt L.W."/>
            <person name="Bailey B.A."/>
        </authorList>
    </citation>
    <scope>NUCLEOTIDE SEQUENCE [LARGE SCALE GENOMIC DNA]</scope>
    <source>
        <strain evidence="1 2">GH-76</strain>
    </source>
</reference>
<dbReference type="Proteomes" id="UP001465976">
    <property type="component" value="Unassembled WGS sequence"/>
</dbReference>
<name>A0ABR3FN41_9AGAR</name>
<organism evidence="1 2">
    <name type="scientific">Marasmius crinis-equi</name>
    <dbReference type="NCBI Taxonomy" id="585013"/>
    <lineage>
        <taxon>Eukaryota</taxon>
        <taxon>Fungi</taxon>
        <taxon>Dikarya</taxon>
        <taxon>Basidiomycota</taxon>
        <taxon>Agaricomycotina</taxon>
        <taxon>Agaricomycetes</taxon>
        <taxon>Agaricomycetidae</taxon>
        <taxon>Agaricales</taxon>
        <taxon>Marasmiineae</taxon>
        <taxon>Marasmiaceae</taxon>
        <taxon>Marasmius</taxon>
    </lineage>
</organism>
<keyword evidence="2" id="KW-1185">Reference proteome</keyword>
<evidence type="ECO:0000313" key="1">
    <source>
        <dbReference type="EMBL" id="KAL0576832.1"/>
    </source>
</evidence>
<gene>
    <name evidence="1" type="ORF">V5O48_005160</name>
</gene>
<protein>
    <submittedName>
        <fullName evidence="1">Uncharacterized protein</fullName>
    </submittedName>
</protein>
<proteinExistence type="predicted"/>
<dbReference type="EMBL" id="JBAHYK010000195">
    <property type="protein sequence ID" value="KAL0576832.1"/>
    <property type="molecule type" value="Genomic_DNA"/>
</dbReference>
<evidence type="ECO:0000313" key="2">
    <source>
        <dbReference type="Proteomes" id="UP001465976"/>
    </source>
</evidence>
<feature type="non-terminal residue" evidence="1">
    <location>
        <position position="75"/>
    </location>
</feature>